<accession>A0AAD1UCE4</accession>
<protein>
    <submittedName>
        <fullName evidence="2">Uncharacterized protein</fullName>
    </submittedName>
</protein>
<feature type="compositionally biased region" description="Polar residues" evidence="1">
    <location>
        <begin position="1"/>
        <end position="18"/>
    </location>
</feature>
<feature type="region of interest" description="Disordered" evidence="1">
    <location>
        <begin position="77"/>
        <end position="96"/>
    </location>
</feature>
<keyword evidence="3" id="KW-1185">Reference proteome</keyword>
<feature type="region of interest" description="Disordered" evidence="1">
    <location>
        <begin position="1"/>
        <end position="38"/>
    </location>
</feature>
<comment type="caution">
    <text evidence="2">The sequence shown here is derived from an EMBL/GenBank/DDBJ whole genome shotgun (WGS) entry which is preliminary data.</text>
</comment>
<evidence type="ECO:0000313" key="2">
    <source>
        <dbReference type="EMBL" id="CAI2362854.1"/>
    </source>
</evidence>
<evidence type="ECO:0000313" key="3">
    <source>
        <dbReference type="Proteomes" id="UP001295684"/>
    </source>
</evidence>
<reference evidence="2" key="1">
    <citation type="submission" date="2023-07" db="EMBL/GenBank/DDBJ databases">
        <authorList>
            <consortium name="AG Swart"/>
            <person name="Singh M."/>
            <person name="Singh A."/>
            <person name="Seah K."/>
            <person name="Emmerich C."/>
        </authorList>
    </citation>
    <scope>NUCLEOTIDE SEQUENCE</scope>
    <source>
        <strain evidence="2">DP1</strain>
    </source>
</reference>
<gene>
    <name evidence="2" type="ORF">ECRASSUSDP1_LOCUS4182</name>
</gene>
<organism evidence="2 3">
    <name type="scientific">Euplotes crassus</name>
    <dbReference type="NCBI Taxonomy" id="5936"/>
    <lineage>
        <taxon>Eukaryota</taxon>
        <taxon>Sar</taxon>
        <taxon>Alveolata</taxon>
        <taxon>Ciliophora</taxon>
        <taxon>Intramacronucleata</taxon>
        <taxon>Spirotrichea</taxon>
        <taxon>Hypotrichia</taxon>
        <taxon>Euplotida</taxon>
        <taxon>Euplotidae</taxon>
        <taxon>Moneuplotes</taxon>
    </lineage>
</organism>
<feature type="compositionally biased region" description="Acidic residues" evidence="1">
    <location>
        <begin position="19"/>
        <end position="32"/>
    </location>
</feature>
<dbReference type="AlphaFoldDB" id="A0AAD1UCE4"/>
<dbReference type="EMBL" id="CAMPGE010004012">
    <property type="protein sequence ID" value="CAI2362854.1"/>
    <property type="molecule type" value="Genomic_DNA"/>
</dbReference>
<evidence type="ECO:0000256" key="1">
    <source>
        <dbReference type="SAM" id="MobiDB-lite"/>
    </source>
</evidence>
<dbReference type="Proteomes" id="UP001295684">
    <property type="component" value="Unassembled WGS sequence"/>
</dbReference>
<sequence>MDRSGSTSKSYPTEPNTSSEEEIQEFAYDDTESNNQSKKFQKITNILKEFRVESISEMLYREKSRQKSNSNFKSIIYNQKSESNSNEAREYTSSIPEQISNDDGLICEIDNKENLVIELEESEEDSQLNDSNIPAPVLRKGSQNQVVIDLKSLSQSKSRYKYQQADKEFRNCYKHSKIGDFARTDRKRISLNMDDFLTKPAEKSMKDASPELEINISKHQSLKIEDYLDDEPWNTNEDKKHPNIKEDLEKLDLDCFSSRSKNPNYIQKERDIESLSSIGKNKDSSIIDLCSQERHKYTPTLDTNCQSSSTRRNPTWFQTDCSNKADEDFTFKTKLDFDKTEDISPKLYYEYESRAKNHPFLISDGSDRSGLGFSDDEYKCDWAEREEITVQTYDSVQ</sequence>
<name>A0AAD1UCE4_EUPCR</name>
<proteinExistence type="predicted"/>